<protein>
    <submittedName>
        <fullName evidence="6">DNRLRE domain-containing protein</fullName>
    </submittedName>
</protein>
<evidence type="ECO:0000256" key="2">
    <source>
        <dbReference type="ARBA" id="ARBA00022525"/>
    </source>
</evidence>
<dbReference type="AlphaFoldDB" id="A0A7C1FJ38"/>
<feature type="domain" description="Carbohydrate-binding module family 96" evidence="5">
    <location>
        <begin position="333"/>
        <end position="493"/>
    </location>
</feature>
<comment type="subcellular location">
    <subcellularLocation>
        <location evidence="1">Secreted</location>
    </subcellularLocation>
</comment>
<keyword evidence="2" id="KW-0964">Secreted</keyword>
<feature type="region of interest" description="Disordered" evidence="4">
    <location>
        <begin position="54"/>
        <end position="85"/>
    </location>
</feature>
<sequence>MYRLHISITVFALIVTVGIAAGYPPPALYGQEAPGETIPGSLYLPFISANFPTPTPTNTATQTPTLTPTASATPTPPPPATPPATSMRRVNAPFFNGNIPFEQMAIFWFGRLSESSNYADVRVGYNQEKLTVYLAIFDRHLWYDEAPTTETLTDWDTVTLLLDVNPDAGMLSGSSYRFVAQLSGDASARHRAAYQGGAQGWQLRTLNIATKPGWRGEALNNNNGTDRGWAMTFDIPFTALGLSAAPATGSEWRLGLLLHDRDGRNEAPQPVQTWPETLQRDQPATWGRLRFGLPGYTAPNISAAGEVLIRRERQNDPTVIDADVGGAIANQCPGDDYHIWNEWANRNYGKAPDFNIQNQSDVADWPCFAKYYVTFPLGAVPPGKVILSATLTLHQFGNAGGSEAQPSWIQVLTAAEDWQETTITWNNAPLAWENITGRWVDPVGNNWNGWPGIPWSWDVSYAVANAYANHQPVRLILYEADSAYHSGKYFVSSDTGDWNIEGRPTLRVVWGER</sequence>
<dbReference type="SUPFAM" id="SSF49344">
    <property type="entry name" value="CBD9-like"/>
    <property type="match status" value="1"/>
</dbReference>
<evidence type="ECO:0000313" key="6">
    <source>
        <dbReference type="EMBL" id="HDX33076.1"/>
    </source>
</evidence>
<feature type="compositionally biased region" description="Low complexity" evidence="4">
    <location>
        <begin position="56"/>
        <end position="73"/>
    </location>
</feature>
<evidence type="ECO:0000259" key="5">
    <source>
        <dbReference type="Pfam" id="PF24517"/>
    </source>
</evidence>
<dbReference type="Gene3D" id="2.60.40.1190">
    <property type="match status" value="1"/>
</dbReference>
<evidence type="ECO:0000256" key="1">
    <source>
        <dbReference type="ARBA" id="ARBA00004613"/>
    </source>
</evidence>
<dbReference type="EMBL" id="DSMG01000171">
    <property type="protein sequence ID" value="HDX33076.1"/>
    <property type="molecule type" value="Genomic_DNA"/>
</dbReference>
<dbReference type="Pfam" id="PF24517">
    <property type="entry name" value="CBM96"/>
    <property type="match status" value="1"/>
</dbReference>
<reference evidence="6" key="1">
    <citation type="journal article" date="2020" name="mSystems">
        <title>Genome- and Community-Level Interaction Insights into Carbon Utilization and Element Cycling Functions of Hydrothermarchaeota in Hydrothermal Sediment.</title>
        <authorList>
            <person name="Zhou Z."/>
            <person name="Liu Y."/>
            <person name="Xu W."/>
            <person name="Pan J."/>
            <person name="Luo Z.H."/>
            <person name="Li M."/>
        </authorList>
    </citation>
    <scope>NUCLEOTIDE SEQUENCE [LARGE SCALE GENOMIC DNA]</scope>
    <source>
        <strain evidence="6">SpSt-289</strain>
    </source>
</reference>
<evidence type="ECO:0000256" key="3">
    <source>
        <dbReference type="ARBA" id="ARBA00022729"/>
    </source>
</evidence>
<organism evidence="6">
    <name type="scientific">Caldilinea aerophila</name>
    <dbReference type="NCBI Taxonomy" id="133453"/>
    <lineage>
        <taxon>Bacteria</taxon>
        <taxon>Bacillati</taxon>
        <taxon>Chloroflexota</taxon>
        <taxon>Caldilineae</taxon>
        <taxon>Caldilineales</taxon>
        <taxon>Caldilineaceae</taxon>
        <taxon>Caldilinea</taxon>
    </lineage>
</organism>
<evidence type="ECO:0000256" key="4">
    <source>
        <dbReference type="SAM" id="MobiDB-lite"/>
    </source>
</evidence>
<keyword evidence="3" id="KW-0732">Signal</keyword>
<proteinExistence type="predicted"/>
<dbReference type="GO" id="GO:0005576">
    <property type="term" value="C:extracellular region"/>
    <property type="evidence" value="ECO:0007669"/>
    <property type="project" value="UniProtKB-SubCell"/>
</dbReference>
<dbReference type="InterPro" id="IPR055372">
    <property type="entry name" value="CBM96"/>
</dbReference>
<dbReference type="NCBIfam" id="NF033679">
    <property type="entry name" value="DNRLRE_dom"/>
    <property type="match status" value="1"/>
</dbReference>
<comment type="caution">
    <text evidence="6">The sequence shown here is derived from an EMBL/GenBank/DDBJ whole genome shotgun (WGS) entry which is preliminary data.</text>
</comment>
<name>A0A7C1FJ38_9CHLR</name>
<accession>A0A7C1FJ38</accession>
<gene>
    <name evidence="6" type="ORF">ENQ20_16550</name>
</gene>